<accession>A0A4Q1HPE8</accession>
<protein>
    <submittedName>
        <fullName evidence="1">Uncharacterized protein</fullName>
    </submittedName>
</protein>
<sequence length="61" mass="6526">MILVVLNNERRSSCYFAKARRARASNALGCVNGITTLLAGFASTVGWPLSTHMELHGYGAA</sequence>
<gene>
    <name evidence="1" type="ORF">C7R54_00130</name>
</gene>
<evidence type="ECO:0000313" key="2">
    <source>
        <dbReference type="Proteomes" id="UP000290849"/>
    </source>
</evidence>
<organism evidence="1 2">
    <name type="scientific">Achromobacter aloeverae</name>
    <dbReference type="NCBI Taxonomy" id="1750518"/>
    <lineage>
        <taxon>Bacteria</taxon>
        <taxon>Pseudomonadati</taxon>
        <taxon>Pseudomonadota</taxon>
        <taxon>Betaproteobacteria</taxon>
        <taxon>Burkholderiales</taxon>
        <taxon>Alcaligenaceae</taxon>
        <taxon>Achromobacter</taxon>
    </lineage>
</organism>
<reference evidence="1 2" key="1">
    <citation type="journal article" date="2017" name="Int. J. Syst. Evol. Microbiol.">
        <title>Achromobacter aloeverae sp. nov., isolated from the root of Aloe vera (L.) Burm.f.</title>
        <authorList>
            <person name="Kuncharoen N."/>
            <person name="Muramatsu Y."/>
            <person name="Shibata C."/>
            <person name="Kamakura Y."/>
            <person name="Nakagawa Y."/>
            <person name="Tanasupawat S."/>
        </authorList>
    </citation>
    <scope>NUCLEOTIDE SEQUENCE [LARGE SCALE GENOMIC DNA]</scope>
    <source>
        <strain evidence="1 2">AVA-1</strain>
    </source>
</reference>
<comment type="caution">
    <text evidence="1">The sequence shown here is derived from an EMBL/GenBank/DDBJ whole genome shotgun (WGS) entry which is preliminary data.</text>
</comment>
<evidence type="ECO:0000313" key="1">
    <source>
        <dbReference type="EMBL" id="RXN92216.1"/>
    </source>
</evidence>
<proteinExistence type="predicted"/>
<dbReference type="AlphaFoldDB" id="A0A4Q1HPE8"/>
<dbReference type="EMBL" id="PYAL01000001">
    <property type="protein sequence ID" value="RXN92216.1"/>
    <property type="molecule type" value="Genomic_DNA"/>
</dbReference>
<name>A0A4Q1HPE8_9BURK</name>
<dbReference type="Proteomes" id="UP000290849">
    <property type="component" value="Unassembled WGS sequence"/>
</dbReference>
<keyword evidence="2" id="KW-1185">Reference proteome</keyword>